<comment type="caution">
    <text evidence="2">The sequence shown here is derived from an EMBL/GenBank/DDBJ whole genome shotgun (WGS) entry which is preliminary data.</text>
</comment>
<reference evidence="2 3" key="1">
    <citation type="submission" date="2020-08" db="EMBL/GenBank/DDBJ databases">
        <title>Genomic Encyclopedia of Type Strains, Phase IV (KMG-IV): sequencing the most valuable type-strain genomes for metagenomic binning, comparative biology and taxonomic classification.</title>
        <authorList>
            <person name="Goeker M."/>
        </authorList>
    </citation>
    <scope>NUCLEOTIDE SEQUENCE [LARGE SCALE GENOMIC DNA]</scope>
    <source>
        <strain evidence="2 3">DSM 26723</strain>
    </source>
</reference>
<dbReference type="RefSeq" id="WP_184332595.1">
    <property type="nucleotide sequence ID" value="NZ_JACHHZ010000003.1"/>
</dbReference>
<protein>
    <recommendedName>
        <fullName evidence="4">Capsule biosynthesis protein</fullName>
    </recommendedName>
</protein>
<accession>A0A841HLU7</accession>
<evidence type="ECO:0000313" key="2">
    <source>
        <dbReference type="EMBL" id="MBB6093846.1"/>
    </source>
</evidence>
<proteinExistence type="predicted"/>
<sequence>MTQLRQLFSEHPASVGESYLTHLLQASTFALRMVGAGLACLVHALLPFLFVHTGSDCISRLHQEMMARRRARDDGFRRLPDQRPTASPAP</sequence>
<dbReference type="InterPro" id="IPR045936">
    <property type="entry name" value="DUF6356"/>
</dbReference>
<evidence type="ECO:0000313" key="3">
    <source>
        <dbReference type="Proteomes" id="UP000588068"/>
    </source>
</evidence>
<dbReference type="Proteomes" id="UP000588068">
    <property type="component" value="Unassembled WGS sequence"/>
</dbReference>
<dbReference type="AlphaFoldDB" id="A0A841HLU7"/>
<dbReference type="EMBL" id="JACHHZ010000003">
    <property type="protein sequence ID" value="MBB6093846.1"/>
    <property type="molecule type" value="Genomic_DNA"/>
</dbReference>
<keyword evidence="3" id="KW-1185">Reference proteome</keyword>
<keyword evidence="1" id="KW-1133">Transmembrane helix</keyword>
<gene>
    <name evidence="2" type="ORF">HNQ60_002727</name>
</gene>
<name>A0A841HLU7_9GAMM</name>
<evidence type="ECO:0000256" key="1">
    <source>
        <dbReference type="SAM" id="Phobius"/>
    </source>
</evidence>
<dbReference type="Pfam" id="PF19883">
    <property type="entry name" value="DUF6356"/>
    <property type="match status" value="1"/>
</dbReference>
<evidence type="ECO:0008006" key="4">
    <source>
        <dbReference type="Google" id="ProtNLM"/>
    </source>
</evidence>
<keyword evidence="1" id="KW-0812">Transmembrane</keyword>
<feature type="transmembrane region" description="Helical" evidence="1">
    <location>
        <begin position="29"/>
        <end position="51"/>
    </location>
</feature>
<organism evidence="2 3">
    <name type="scientific">Povalibacter uvarum</name>
    <dbReference type="NCBI Taxonomy" id="732238"/>
    <lineage>
        <taxon>Bacteria</taxon>
        <taxon>Pseudomonadati</taxon>
        <taxon>Pseudomonadota</taxon>
        <taxon>Gammaproteobacteria</taxon>
        <taxon>Steroidobacterales</taxon>
        <taxon>Steroidobacteraceae</taxon>
        <taxon>Povalibacter</taxon>
    </lineage>
</organism>
<keyword evidence="1" id="KW-0472">Membrane</keyword>